<keyword evidence="4" id="KW-0560">Oxidoreductase</keyword>
<dbReference type="Pfam" id="PF03460">
    <property type="entry name" value="NIR_SIR_ferr"/>
    <property type="match status" value="1"/>
</dbReference>
<evidence type="ECO:0000256" key="3">
    <source>
        <dbReference type="ARBA" id="ARBA00022723"/>
    </source>
</evidence>
<reference evidence="9" key="1">
    <citation type="journal article" date="2019" name="Int. J. Syst. Evol. Microbiol.">
        <title>The Global Catalogue of Microorganisms (GCM) 10K type strain sequencing project: providing services to taxonomists for standard genome sequencing and annotation.</title>
        <authorList>
            <consortium name="The Broad Institute Genomics Platform"/>
            <consortium name="The Broad Institute Genome Sequencing Center for Infectious Disease"/>
            <person name="Wu L."/>
            <person name="Ma J."/>
        </authorList>
    </citation>
    <scope>NUCLEOTIDE SEQUENCE [LARGE SCALE GENOMIC DNA]</scope>
    <source>
        <strain evidence="9">JCM 16902</strain>
    </source>
</reference>
<evidence type="ECO:0000256" key="2">
    <source>
        <dbReference type="ARBA" id="ARBA00022617"/>
    </source>
</evidence>
<dbReference type="PANTHER" id="PTHR32439">
    <property type="entry name" value="FERREDOXIN--NITRITE REDUCTASE, CHLOROPLASTIC"/>
    <property type="match status" value="1"/>
</dbReference>
<keyword evidence="1" id="KW-0004">4Fe-4S</keyword>
<sequence>MAGRVIGESVERVVADSCPGVLRPHLAADGALARLRTPGGALPVATLRGLRAVSAELADGSLGLTSRGNTQVRGVSPENVAALETRLAALGMLPHPTHERVRNIVASPLSGRTQASMVDVDQLAFALDTALCARPDLVALPGRFLMGLDDGTGDIAGEEPDVLAIAGAGGRFTVAPAGVAAGVEVTREEVVGAVLAMATAFLVERQRQESKAWRVKELPGGAAAILNALASDGYETASASWGPQTIPAPGLHEQRDGGYALCAVVPLGILNGEQIEALAACCDLATPGPVLSGPVLSGSALDGGTPLRITPWRRVVVRDLEEPAALAARELLAAVGLVVEPHAAWARVTACAGRPGCAKSLTDVQADARAFAAACAPDGVAVHWAGCERGCGATHGGVALLAAEGGYRVIGGLSDTDRARAASSSIGLTASD</sequence>
<evidence type="ECO:0000313" key="9">
    <source>
        <dbReference type="Proteomes" id="UP001501074"/>
    </source>
</evidence>
<dbReference type="Proteomes" id="UP001501074">
    <property type="component" value="Unassembled WGS sequence"/>
</dbReference>
<dbReference type="SUPFAM" id="SSF55124">
    <property type="entry name" value="Nitrite/Sulfite reductase N-terminal domain-like"/>
    <property type="match status" value="2"/>
</dbReference>
<protein>
    <submittedName>
        <fullName evidence="8">Precorrin-3B synthase</fullName>
    </submittedName>
</protein>
<evidence type="ECO:0000256" key="4">
    <source>
        <dbReference type="ARBA" id="ARBA00023002"/>
    </source>
</evidence>
<keyword evidence="6" id="KW-0411">Iron-sulfur</keyword>
<name>A0ABP6Z214_9ACTN</name>
<keyword evidence="9" id="KW-1185">Reference proteome</keyword>
<feature type="domain" description="Nitrite/Sulfite reductase ferredoxin-like" evidence="7">
    <location>
        <begin position="32"/>
        <end position="89"/>
    </location>
</feature>
<dbReference type="RefSeq" id="WP_231488467.1">
    <property type="nucleotide sequence ID" value="NZ_BAAAZO010000001.1"/>
</dbReference>
<dbReference type="SUPFAM" id="SSF56014">
    <property type="entry name" value="Nitrite and sulphite reductase 4Fe-4S domain-like"/>
    <property type="match status" value="2"/>
</dbReference>
<evidence type="ECO:0000259" key="7">
    <source>
        <dbReference type="Pfam" id="PF03460"/>
    </source>
</evidence>
<evidence type="ECO:0000256" key="6">
    <source>
        <dbReference type="ARBA" id="ARBA00023014"/>
    </source>
</evidence>
<dbReference type="PANTHER" id="PTHR32439:SF9">
    <property type="entry name" value="BLR3264 PROTEIN"/>
    <property type="match status" value="1"/>
</dbReference>
<accession>A0ABP6Z214</accession>
<dbReference type="Gene3D" id="3.90.480.10">
    <property type="entry name" value="Sulfite Reductase Hemoprotein,Domain 2"/>
    <property type="match status" value="1"/>
</dbReference>
<gene>
    <name evidence="8" type="primary">cobG</name>
    <name evidence="8" type="ORF">GCM10022223_04480</name>
</gene>
<dbReference type="Gene3D" id="3.30.413.10">
    <property type="entry name" value="Sulfite Reductase Hemoprotein, domain 1"/>
    <property type="match status" value="2"/>
</dbReference>
<dbReference type="InterPro" id="IPR045854">
    <property type="entry name" value="NO2/SO3_Rdtase_4Fe4S_sf"/>
</dbReference>
<dbReference type="EMBL" id="BAAAZO010000001">
    <property type="protein sequence ID" value="GAA3592836.1"/>
    <property type="molecule type" value="Genomic_DNA"/>
</dbReference>
<dbReference type="InterPro" id="IPR005117">
    <property type="entry name" value="NiRdtase/SiRdtase_haem-b_fer"/>
</dbReference>
<evidence type="ECO:0000256" key="5">
    <source>
        <dbReference type="ARBA" id="ARBA00023004"/>
    </source>
</evidence>
<proteinExistence type="predicted"/>
<evidence type="ECO:0000256" key="1">
    <source>
        <dbReference type="ARBA" id="ARBA00022485"/>
    </source>
</evidence>
<organism evidence="8 9">
    <name type="scientific">Kineosporia mesophila</name>
    <dbReference type="NCBI Taxonomy" id="566012"/>
    <lineage>
        <taxon>Bacteria</taxon>
        <taxon>Bacillati</taxon>
        <taxon>Actinomycetota</taxon>
        <taxon>Actinomycetes</taxon>
        <taxon>Kineosporiales</taxon>
        <taxon>Kineosporiaceae</taxon>
        <taxon>Kineosporia</taxon>
    </lineage>
</organism>
<evidence type="ECO:0000313" key="8">
    <source>
        <dbReference type="EMBL" id="GAA3592836.1"/>
    </source>
</evidence>
<keyword evidence="2" id="KW-0349">Heme</keyword>
<keyword evidence="3" id="KW-0479">Metal-binding</keyword>
<dbReference type="InterPro" id="IPR036136">
    <property type="entry name" value="Nit/Sulf_reduc_fer-like_dom_sf"/>
</dbReference>
<comment type="caution">
    <text evidence="8">The sequence shown here is derived from an EMBL/GenBank/DDBJ whole genome shotgun (WGS) entry which is preliminary data.</text>
</comment>
<dbReference type="InterPro" id="IPR051329">
    <property type="entry name" value="NIR_SIR_4Fe-4S"/>
</dbReference>
<keyword evidence="5" id="KW-0408">Iron</keyword>